<keyword evidence="2" id="KW-1185">Reference proteome</keyword>
<evidence type="ECO:0008006" key="3">
    <source>
        <dbReference type="Google" id="ProtNLM"/>
    </source>
</evidence>
<sequence>MALVSAIQATGTPDPWRDTIAHALVMPNRVDAAALLRQLARQIKQMGTTAVEYRRGRQPYADACVAAKREIGHAEERVAAALWRASRDPNADRPRIDRLIAATERKTPQERAELGRLFLWKPQEMGLASGLRGRLLSAERRDAKTAVEQLWTAIEELVAARAAAATARQRADAYDARPDVLVGRQAAEAVNALNRALNAGPLGSGYVLTQSAEALELVASWADVQNAGVTPQRKAAIIRRQQEYAREAEPEGPSFSQ</sequence>
<proteinExistence type="predicted"/>
<reference evidence="1 2" key="1">
    <citation type="submission" date="2019-10" db="EMBL/GenBank/DDBJ databases">
        <title>Genome sequence of Azospirillum formosense CC-Nfb-7.</title>
        <authorList>
            <person name="Ambrosini A."/>
            <person name="Sant'Anna F.H."/>
            <person name="Cassan F.D."/>
            <person name="Souza E.M."/>
            <person name="Passaglia L.M.P."/>
        </authorList>
    </citation>
    <scope>NUCLEOTIDE SEQUENCE [LARGE SCALE GENOMIC DNA]</scope>
    <source>
        <strain evidence="1 2">CC-NFb-7</strain>
    </source>
</reference>
<evidence type="ECO:0000313" key="2">
    <source>
        <dbReference type="Proteomes" id="UP000639419"/>
    </source>
</evidence>
<dbReference type="EMBL" id="WHOR01000154">
    <property type="protein sequence ID" value="NUB21226.1"/>
    <property type="molecule type" value="Genomic_DNA"/>
</dbReference>
<accession>A0ABX2L539</accession>
<comment type="caution">
    <text evidence="1">The sequence shown here is derived from an EMBL/GenBank/DDBJ whole genome shotgun (WGS) entry which is preliminary data.</text>
</comment>
<dbReference type="Proteomes" id="UP000639419">
    <property type="component" value="Unassembled WGS sequence"/>
</dbReference>
<organism evidence="1 2">
    <name type="scientific">Azospirillum formosense</name>
    <dbReference type="NCBI Taxonomy" id="861533"/>
    <lineage>
        <taxon>Bacteria</taxon>
        <taxon>Pseudomonadati</taxon>
        <taxon>Pseudomonadota</taxon>
        <taxon>Alphaproteobacteria</taxon>
        <taxon>Rhodospirillales</taxon>
        <taxon>Azospirillaceae</taxon>
        <taxon>Azospirillum</taxon>
    </lineage>
</organism>
<gene>
    <name evidence="1" type="ORF">GBZ26_18760</name>
</gene>
<protein>
    <recommendedName>
        <fullName evidence="3">Bartonella effector protein BID domain-containing protein</fullName>
    </recommendedName>
</protein>
<evidence type="ECO:0000313" key="1">
    <source>
        <dbReference type="EMBL" id="NUB21226.1"/>
    </source>
</evidence>
<name>A0ABX2L539_9PROT</name>